<dbReference type="OrthoDB" id="163159at2759"/>
<evidence type="ECO:0000313" key="1">
    <source>
        <dbReference type="EMBL" id="RIB07987.1"/>
    </source>
</evidence>
<evidence type="ECO:0000313" key="2">
    <source>
        <dbReference type="Proteomes" id="UP000266673"/>
    </source>
</evidence>
<dbReference type="EMBL" id="QKWP01001570">
    <property type="protein sequence ID" value="RIB07987.1"/>
    <property type="molecule type" value="Genomic_DNA"/>
</dbReference>
<protein>
    <recommendedName>
        <fullName evidence="3">Serine-threonine/tyrosine-protein kinase catalytic domain-containing protein</fullName>
    </recommendedName>
</protein>
<dbReference type="Gene3D" id="1.10.510.10">
    <property type="entry name" value="Transferase(Phosphotransferase) domain 1"/>
    <property type="match status" value="1"/>
</dbReference>
<organism evidence="1 2">
    <name type="scientific">Gigaspora rosea</name>
    <dbReference type="NCBI Taxonomy" id="44941"/>
    <lineage>
        <taxon>Eukaryota</taxon>
        <taxon>Fungi</taxon>
        <taxon>Fungi incertae sedis</taxon>
        <taxon>Mucoromycota</taxon>
        <taxon>Glomeromycotina</taxon>
        <taxon>Glomeromycetes</taxon>
        <taxon>Diversisporales</taxon>
        <taxon>Gigasporaceae</taxon>
        <taxon>Gigaspora</taxon>
    </lineage>
</organism>
<evidence type="ECO:0008006" key="3">
    <source>
        <dbReference type="Google" id="ProtNLM"/>
    </source>
</evidence>
<dbReference type="Proteomes" id="UP000266673">
    <property type="component" value="Unassembled WGS sequence"/>
</dbReference>
<comment type="caution">
    <text evidence="1">The sequence shown here is derived from an EMBL/GenBank/DDBJ whole genome shotgun (WGS) entry which is preliminary data.</text>
</comment>
<proteinExistence type="predicted"/>
<feature type="non-terminal residue" evidence="1">
    <location>
        <position position="156"/>
    </location>
</feature>
<keyword evidence="2" id="KW-1185">Reference proteome</keyword>
<name>A0A397UFY4_9GLOM</name>
<dbReference type="InterPro" id="IPR011009">
    <property type="entry name" value="Kinase-like_dom_sf"/>
</dbReference>
<reference evidence="1 2" key="1">
    <citation type="submission" date="2018-06" db="EMBL/GenBank/DDBJ databases">
        <title>Comparative genomics reveals the genomic features of Rhizophagus irregularis, R. cerebriforme, R. diaphanum and Gigaspora rosea, and their symbiotic lifestyle signature.</title>
        <authorList>
            <person name="Morin E."/>
            <person name="San Clemente H."/>
            <person name="Chen E.C.H."/>
            <person name="De La Providencia I."/>
            <person name="Hainaut M."/>
            <person name="Kuo A."/>
            <person name="Kohler A."/>
            <person name="Murat C."/>
            <person name="Tang N."/>
            <person name="Roy S."/>
            <person name="Loubradou J."/>
            <person name="Henrissat B."/>
            <person name="Grigoriev I.V."/>
            <person name="Corradi N."/>
            <person name="Roux C."/>
            <person name="Martin F.M."/>
        </authorList>
    </citation>
    <scope>NUCLEOTIDE SEQUENCE [LARGE SCALE GENOMIC DNA]</scope>
    <source>
        <strain evidence="1 2">DAOM 194757</strain>
    </source>
</reference>
<dbReference type="AlphaFoldDB" id="A0A397UFY4"/>
<gene>
    <name evidence="1" type="ORF">C2G38_2112262</name>
</gene>
<dbReference type="SUPFAM" id="SSF56112">
    <property type="entry name" value="Protein kinase-like (PK-like)"/>
    <property type="match status" value="1"/>
</dbReference>
<accession>A0A397UFY4</accession>
<sequence>MTEMSTGRPPHYEVEYDEMLAIRICNGLRPEFAEGTPECYIQLASQCMDADPFNRPTAFDVYKKLSSWRYIVGYSAAKDENELAILKAFQFADEVLPTLSTKLPNFSKDKLTSKLHNFKNLSKQINSSEKLQKIYDSGICDFLINDNIILPNEEKN</sequence>